<dbReference type="AlphaFoldDB" id="A0A9D4EW45"/>
<evidence type="ECO:0000256" key="1">
    <source>
        <dbReference type="SAM" id="MobiDB-lite"/>
    </source>
</evidence>
<feature type="region of interest" description="Disordered" evidence="1">
    <location>
        <begin position="38"/>
        <end position="64"/>
    </location>
</feature>
<accession>A0A9D4EW45</accession>
<gene>
    <name evidence="2" type="ORF">DPMN_163184</name>
</gene>
<name>A0A9D4EW45_DREPO</name>
<evidence type="ECO:0000313" key="3">
    <source>
        <dbReference type="Proteomes" id="UP000828390"/>
    </source>
</evidence>
<sequence>MDNVKDWTWMNYFQQHTTGLAGGGFLYRHRLLSPKRQIGQGIDRYDDDDDDDDDDVRRPDKHVD</sequence>
<dbReference type="EMBL" id="JAIWYP010000008">
    <property type="protein sequence ID" value="KAH3785100.1"/>
    <property type="molecule type" value="Genomic_DNA"/>
</dbReference>
<protein>
    <submittedName>
        <fullName evidence="2">Uncharacterized protein</fullName>
    </submittedName>
</protein>
<organism evidence="2 3">
    <name type="scientific">Dreissena polymorpha</name>
    <name type="common">Zebra mussel</name>
    <name type="synonym">Mytilus polymorpha</name>
    <dbReference type="NCBI Taxonomy" id="45954"/>
    <lineage>
        <taxon>Eukaryota</taxon>
        <taxon>Metazoa</taxon>
        <taxon>Spiralia</taxon>
        <taxon>Lophotrochozoa</taxon>
        <taxon>Mollusca</taxon>
        <taxon>Bivalvia</taxon>
        <taxon>Autobranchia</taxon>
        <taxon>Heteroconchia</taxon>
        <taxon>Euheterodonta</taxon>
        <taxon>Imparidentia</taxon>
        <taxon>Neoheterodontei</taxon>
        <taxon>Myida</taxon>
        <taxon>Dreissenoidea</taxon>
        <taxon>Dreissenidae</taxon>
        <taxon>Dreissena</taxon>
    </lineage>
</organism>
<keyword evidence="3" id="KW-1185">Reference proteome</keyword>
<evidence type="ECO:0000313" key="2">
    <source>
        <dbReference type="EMBL" id="KAH3785100.1"/>
    </source>
</evidence>
<comment type="caution">
    <text evidence="2">The sequence shown here is derived from an EMBL/GenBank/DDBJ whole genome shotgun (WGS) entry which is preliminary data.</text>
</comment>
<feature type="compositionally biased region" description="Basic and acidic residues" evidence="1">
    <location>
        <begin position="55"/>
        <end position="64"/>
    </location>
</feature>
<proteinExistence type="predicted"/>
<dbReference type="Proteomes" id="UP000828390">
    <property type="component" value="Unassembled WGS sequence"/>
</dbReference>
<reference evidence="2" key="2">
    <citation type="submission" date="2020-11" db="EMBL/GenBank/DDBJ databases">
        <authorList>
            <person name="McCartney M.A."/>
            <person name="Auch B."/>
            <person name="Kono T."/>
            <person name="Mallez S."/>
            <person name="Becker A."/>
            <person name="Gohl D.M."/>
            <person name="Silverstein K.A.T."/>
            <person name="Koren S."/>
            <person name="Bechman K.B."/>
            <person name="Herman A."/>
            <person name="Abrahante J.E."/>
            <person name="Garbe J."/>
        </authorList>
    </citation>
    <scope>NUCLEOTIDE SEQUENCE</scope>
    <source>
        <strain evidence="2">Duluth1</strain>
        <tissue evidence="2">Whole animal</tissue>
    </source>
</reference>
<feature type="compositionally biased region" description="Acidic residues" evidence="1">
    <location>
        <begin position="45"/>
        <end position="54"/>
    </location>
</feature>
<reference evidence="2" key="1">
    <citation type="journal article" date="2019" name="bioRxiv">
        <title>The Genome of the Zebra Mussel, Dreissena polymorpha: A Resource for Invasive Species Research.</title>
        <authorList>
            <person name="McCartney M.A."/>
            <person name="Auch B."/>
            <person name="Kono T."/>
            <person name="Mallez S."/>
            <person name="Zhang Y."/>
            <person name="Obille A."/>
            <person name="Becker A."/>
            <person name="Abrahante J.E."/>
            <person name="Garbe J."/>
            <person name="Badalamenti J.P."/>
            <person name="Herman A."/>
            <person name="Mangelson H."/>
            <person name="Liachko I."/>
            <person name="Sullivan S."/>
            <person name="Sone E.D."/>
            <person name="Koren S."/>
            <person name="Silverstein K.A.T."/>
            <person name="Beckman K.B."/>
            <person name="Gohl D.M."/>
        </authorList>
    </citation>
    <scope>NUCLEOTIDE SEQUENCE</scope>
    <source>
        <strain evidence="2">Duluth1</strain>
        <tissue evidence="2">Whole animal</tissue>
    </source>
</reference>